<dbReference type="Gene3D" id="3.40.50.150">
    <property type="entry name" value="Vaccinia Virus protein VP39"/>
    <property type="match status" value="1"/>
</dbReference>
<dbReference type="RefSeq" id="WP_201347715.1">
    <property type="nucleotide sequence ID" value="NZ_AP014546.1"/>
</dbReference>
<dbReference type="KEGG" id="njp:NEJAP_2593"/>
<protein>
    <recommendedName>
        <fullName evidence="1">Methyltransferase type 12 domain-containing protein</fullName>
    </recommendedName>
</protein>
<accession>A0A7R6PQ31</accession>
<dbReference type="InterPro" id="IPR013217">
    <property type="entry name" value="Methyltransf_12"/>
</dbReference>
<proteinExistence type="predicted"/>
<dbReference type="InterPro" id="IPR011990">
    <property type="entry name" value="TPR-like_helical_dom_sf"/>
</dbReference>
<dbReference type="PANTHER" id="PTHR43861:SF1">
    <property type="entry name" value="TRANS-ACONITATE 2-METHYLTRANSFERASE"/>
    <property type="match status" value="1"/>
</dbReference>
<organism evidence="2 3">
    <name type="scientific">Neptunomonas japonica JAMM 1380</name>
    <dbReference type="NCBI Taxonomy" id="1441457"/>
    <lineage>
        <taxon>Bacteria</taxon>
        <taxon>Pseudomonadati</taxon>
        <taxon>Pseudomonadota</taxon>
        <taxon>Gammaproteobacteria</taxon>
        <taxon>Oceanospirillales</taxon>
        <taxon>Oceanospirillaceae</taxon>
        <taxon>Neptunomonas</taxon>
    </lineage>
</organism>
<keyword evidence="3" id="KW-1185">Reference proteome</keyword>
<dbReference type="EMBL" id="AP014546">
    <property type="protein sequence ID" value="BBB30537.1"/>
    <property type="molecule type" value="Genomic_DNA"/>
</dbReference>
<dbReference type="Proteomes" id="UP000595332">
    <property type="component" value="Chromosome"/>
</dbReference>
<gene>
    <name evidence="2" type="ORF">NEJAP_2593</name>
</gene>
<dbReference type="Pfam" id="PF13432">
    <property type="entry name" value="TPR_16"/>
    <property type="match status" value="1"/>
</dbReference>
<evidence type="ECO:0000313" key="2">
    <source>
        <dbReference type="EMBL" id="BBB30537.1"/>
    </source>
</evidence>
<sequence length="458" mass="51086">MKQTDQTISKAMTLLNQGKYESAQIICKRIIARAPLHYQANLLLGVIALNTHKLNIAEKHLQLAQKSAKSNHDKAQALSNLSLSLSYQQRFIEALEYINQALGLKQQAIFYCNRANIFEQLSRWSKMQEDLISAISIDPNIPEAYISLALAKRHLNDSVTALELLEQCPEYTEQDWLNEWALLNGINNRIDKVGEQLSVLSLSDDAMISLGDYALEQNYPDIARALYLLMLKKCPNHATLNHQLNALQGIPSTQAPLEYVKSLFNSCADQFEDRLVNQLQYTLPDLLVTQLSDFLPTTAISVVDLGCGTGLLGKALSSKVSISSLTGVDISEAMLEHAGKKKLYHQLVHDDVLSSLQATKNTDLIMAADVLIYIGELTSLFNHANHALKDNGIFAFSIESCSTSWRLDQSGRYQHSADYIRALLNESNFSLEHSAICDLRLEKNQSVAGEIFILKKHG</sequence>
<name>A0A7R6PQ31_9GAMM</name>
<evidence type="ECO:0000313" key="3">
    <source>
        <dbReference type="Proteomes" id="UP000595332"/>
    </source>
</evidence>
<dbReference type="InterPro" id="IPR019734">
    <property type="entry name" value="TPR_rpt"/>
</dbReference>
<dbReference type="SUPFAM" id="SSF48452">
    <property type="entry name" value="TPR-like"/>
    <property type="match status" value="1"/>
</dbReference>
<feature type="domain" description="Methyltransferase type 12" evidence="1">
    <location>
        <begin position="303"/>
        <end position="394"/>
    </location>
</feature>
<dbReference type="SMART" id="SM00028">
    <property type="entry name" value="TPR"/>
    <property type="match status" value="5"/>
</dbReference>
<reference evidence="2 3" key="1">
    <citation type="journal article" date="2008" name="Int. J. Syst. Evol. Microbiol.">
        <title>Neptunomonas japonica sp. nov., an Osedax japonicus symbiont-like bacterium isolated from sediment adjacent to sperm whale carcasses off Kagoshima, Japan.</title>
        <authorList>
            <person name="Miyazaki M."/>
            <person name="Nogi Y."/>
            <person name="Fujiwara Y."/>
            <person name="Kawato M."/>
            <person name="Kubokawa K."/>
            <person name="Horikoshi K."/>
        </authorList>
    </citation>
    <scope>NUCLEOTIDE SEQUENCE [LARGE SCALE GENOMIC DNA]</scope>
    <source>
        <strain evidence="2 3">JAMM 1380</strain>
    </source>
</reference>
<dbReference type="Gene3D" id="1.25.40.10">
    <property type="entry name" value="Tetratricopeptide repeat domain"/>
    <property type="match status" value="1"/>
</dbReference>
<dbReference type="CDD" id="cd02440">
    <property type="entry name" value="AdoMet_MTases"/>
    <property type="match status" value="1"/>
</dbReference>
<evidence type="ECO:0000259" key="1">
    <source>
        <dbReference type="Pfam" id="PF08242"/>
    </source>
</evidence>
<dbReference type="Pfam" id="PF08242">
    <property type="entry name" value="Methyltransf_12"/>
    <property type="match status" value="1"/>
</dbReference>
<dbReference type="InterPro" id="IPR029063">
    <property type="entry name" value="SAM-dependent_MTases_sf"/>
</dbReference>
<dbReference type="SUPFAM" id="SSF53335">
    <property type="entry name" value="S-adenosyl-L-methionine-dependent methyltransferases"/>
    <property type="match status" value="1"/>
</dbReference>
<dbReference type="AlphaFoldDB" id="A0A7R6PQ31"/>
<dbReference type="PANTHER" id="PTHR43861">
    <property type="entry name" value="TRANS-ACONITATE 2-METHYLTRANSFERASE-RELATED"/>
    <property type="match status" value="1"/>
</dbReference>